<proteinExistence type="predicted"/>
<dbReference type="PRINTS" id="PR01002">
    <property type="entry name" value="FLGFLGJ"/>
</dbReference>
<keyword evidence="3" id="KW-0966">Cell projection</keyword>
<keyword evidence="3" id="KW-0282">Flagellum</keyword>
<keyword evidence="1" id="KW-1005">Bacterial flagellum biogenesis</keyword>
<dbReference type="RefSeq" id="WP_158362680.1">
    <property type="nucleotide sequence ID" value="NZ_CP034864.1"/>
</dbReference>
<sequence>MNNDKLSLLNISNYNTQFVHELKHHVHNDSKKYKLKIAKQVESIFIQILLKSMRNSLLKDDLLNSNQMNLYTDIYDQKISEEMSKKGIGLSDIILKQIEVQKNMF</sequence>
<reference evidence="3 4" key="1">
    <citation type="submission" date="2018-12" db="EMBL/GenBank/DDBJ databases">
        <authorList>
            <person name="Chong R.A."/>
        </authorList>
    </citation>
    <scope>NUCLEOTIDE SEQUENCE [LARGE SCALE GENOMIC DNA]</scope>
    <source>
        <strain evidence="3 4">Msa</strain>
    </source>
</reference>
<dbReference type="GO" id="GO:0044781">
    <property type="term" value="P:bacterial-type flagellum organization"/>
    <property type="evidence" value="ECO:0007669"/>
    <property type="project" value="UniProtKB-KW"/>
</dbReference>
<dbReference type="Proteomes" id="UP000298745">
    <property type="component" value="Chromosome"/>
</dbReference>
<name>A0A4D6YD15_9GAMM</name>
<evidence type="ECO:0000256" key="1">
    <source>
        <dbReference type="ARBA" id="ARBA00022795"/>
    </source>
</evidence>
<dbReference type="EMBL" id="CP034864">
    <property type="protein sequence ID" value="QCI23878.1"/>
    <property type="molecule type" value="Genomic_DNA"/>
</dbReference>
<organism evidence="3 4">
    <name type="scientific">Buchnera aphidicola</name>
    <name type="common">Macrosiphoniella sanborni</name>
    <dbReference type="NCBI Taxonomy" id="1241865"/>
    <lineage>
        <taxon>Bacteria</taxon>
        <taxon>Pseudomonadati</taxon>
        <taxon>Pseudomonadota</taxon>
        <taxon>Gammaproteobacteria</taxon>
        <taxon>Enterobacterales</taxon>
        <taxon>Erwiniaceae</taxon>
        <taxon>Buchnera</taxon>
    </lineage>
</organism>
<dbReference type="Pfam" id="PF10135">
    <property type="entry name" value="Rod-binding"/>
    <property type="match status" value="1"/>
</dbReference>
<gene>
    <name evidence="3" type="ORF">D9V74_01635</name>
</gene>
<evidence type="ECO:0000259" key="2">
    <source>
        <dbReference type="Pfam" id="PF10135"/>
    </source>
</evidence>
<accession>A0A4D6YD15</accession>
<evidence type="ECO:0000313" key="3">
    <source>
        <dbReference type="EMBL" id="QCI23878.1"/>
    </source>
</evidence>
<dbReference type="AlphaFoldDB" id="A0A4D6YD15"/>
<dbReference type="OrthoDB" id="289937at2"/>
<dbReference type="InterPro" id="IPR019301">
    <property type="entry name" value="Flagellar_prot_FlgJ_N"/>
</dbReference>
<protein>
    <submittedName>
        <fullName evidence="3">Flagellar biosynthesis protein FlgJ</fullName>
    </submittedName>
</protein>
<reference evidence="3 4" key="2">
    <citation type="submission" date="2019-05" db="EMBL/GenBank/DDBJ databases">
        <title>Genome evolution of the obligate endosymbiont Buchnera aphidicola.</title>
        <authorList>
            <person name="Moran N.A."/>
        </authorList>
    </citation>
    <scope>NUCLEOTIDE SEQUENCE [LARGE SCALE GENOMIC DNA]</scope>
    <source>
        <strain evidence="3 4">Msa</strain>
    </source>
</reference>
<keyword evidence="3" id="KW-0969">Cilium</keyword>
<feature type="domain" description="Flagellar protein FlgJ N-terminal" evidence="2">
    <location>
        <begin position="51"/>
        <end position="97"/>
    </location>
</feature>
<evidence type="ECO:0000313" key="4">
    <source>
        <dbReference type="Proteomes" id="UP000298745"/>
    </source>
</evidence>